<dbReference type="EMBL" id="JBHUMM010000014">
    <property type="protein sequence ID" value="MFD2671757.1"/>
    <property type="molecule type" value="Genomic_DNA"/>
</dbReference>
<protein>
    <submittedName>
        <fullName evidence="2">Uncharacterized protein</fullName>
    </submittedName>
</protein>
<sequence>MDEEEGVVRMEYLKFQLFSMMELLGVLYLIFTLFKLEFKSMFTQVLFVSFLLSQLSYYLRMEIQVPSAVVTISYEICLILLFWLLFHVKFKFSLVLGTVTALITITLQSVMIMTALAMNWIKLEEVRPFTPTSEVLALFFVLICMLLSFWSKENGIHITFNLQKKARGHRSRSSRIKMLIFIVLFIVVNWIIYLNLMHVEGIQLAYAGFLMGELVFIVWILSRVGKDPAVDQGYQDFVN</sequence>
<feature type="transmembrane region" description="Helical" evidence="1">
    <location>
        <begin position="176"/>
        <end position="196"/>
    </location>
</feature>
<dbReference type="RefSeq" id="WP_379929230.1">
    <property type="nucleotide sequence ID" value="NZ_JBHUMM010000014.1"/>
</dbReference>
<keyword evidence="1" id="KW-0812">Transmembrane</keyword>
<dbReference type="Proteomes" id="UP001597497">
    <property type="component" value="Unassembled WGS sequence"/>
</dbReference>
<keyword evidence="3" id="KW-1185">Reference proteome</keyword>
<name>A0ABW5RCH4_9BACL</name>
<reference evidence="3" key="1">
    <citation type="journal article" date="2019" name="Int. J. Syst. Evol. Microbiol.">
        <title>The Global Catalogue of Microorganisms (GCM) 10K type strain sequencing project: providing services to taxonomists for standard genome sequencing and annotation.</title>
        <authorList>
            <consortium name="The Broad Institute Genomics Platform"/>
            <consortium name="The Broad Institute Genome Sequencing Center for Infectious Disease"/>
            <person name="Wu L."/>
            <person name="Ma J."/>
        </authorList>
    </citation>
    <scope>NUCLEOTIDE SEQUENCE [LARGE SCALE GENOMIC DNA]</scope>
    <source>
        <strain evidence="3">KCTC 33676</strain>
    </source>
</reference>
<organism evidence="2 3">
    <name type="scientific">Marinicrinis sediminis</name>
    <dbReference type="NCBI Taxonomy" id="1652465"/>
    <lineage>
        <taxon>Bacteria</taxon>
        <taxon>Bacillati</taxon>
        <taxon>Bacillota</taxon>
        <taxon>Bacilli</taxon>
        <taxon>Bacillales</taxon>
        <taxon>Paenibacillaceae</taxon>
    </lineage>
</organism>
<comment type="caution">
    <text evidence="2">The sequence shown here is derived from an EMBL/GenBank/DDBJ whole genome shotgun (WGS) entry which is preliminary data.</text>
</comment>
<feature type="transmembrane region" description="Helical" evidence="1">
    <location>
        <begin position="136"/>
        <end position="155"/>
    </location>
</feature>
<evidence type="ECO:0000256" key="1">
    <source>
        <dbReference type="SAM" id="Phobius"/>
    </source>
</evidence>
<feature type="transmembrane region" description="Helical" evidence="1">
    <location>
        <begin position="15"/>
        <end position="34"/>
    </location>
</feature>
<feature type="transmembrane region" description="Helical" evidence="1">
    <location>
        <begin position="202"/>
        <end position="221"/>
    </location>
</feature>
<evidence type="ECO:0000313" key="3">
    <source>
        <dbReference type="Proteomes" id="UP001597497"/>
    </source>
</evidence>
<gene>
    <name evidence="2" type="ORF">ACFSUC_09075</name>
</gene>
<keyword evidence="1" id="KW-0472">Membrane</keyword>
<accession>A0ABW5RCH4</accession>
<keyword evidence="1" id="KW-1133">Transmembrane helix</keyword>
<proteinExistence type="predicted"/>
<feature type="transmembrane region" description="Helical" evidence="1">
    <location>
        <begin position="93"/>
        <end position="116"/>
    </location>
</feature>
<feature type="transmembrane region" description="Helical" evidence="1">
    <location>
        <begin position="65"/>
        <end position="86"/>
    </location>
</feature>
<evidence type="ECO:0000313" key="2">
    <source>
        <dbReference type="EMBL" id="MFD2671757.1"/>
    </source>
</evidence>